<protein>
    <recommendedName>
        <fullName evidence="6">O-antigen ligase-related domain-containing protein</fullName>
    </recommendedName>
</protein>
<feature type="transmembrane region" description="Helical" evidence="5">
    <location>
        <begin position="88"/>
        <end position="107"/>
    </location>
</feature>
<dbReference type="Proteomes" id="UP001501645">
    <property type="component" value="Unassembled WGS sequence"/>
</dbReference>
<sequence length="475" mass="50401">MIVVAEPSFLDSRTPIEILLVLAAAAVGAAVIVFLSFRLPARVLLGGAFVLGVLQLFGPFGFTSLGLVATAALLPGALWRFRRTGGHGWLWILLALAVWQTISVLWADKVGSAAYGVLLSVALAATFLLARETIRVSPDGLVSALRIGAPAVLLQSWLVTLFRFFPDLERAYLTSPIARLFTEPGVEFIALGSTENVNDVVKAGGTFLNANTASLFLAVVACLYLWGALQRPGRLTVWLFAAIGAIALDASLGTGSKTPIVAIAALPVLGVLLLVAVRRPLLAVLVAVAGAVVGAAGIAAVAAARPGLLFETIRTLNERGRLWGVVLREVPEHWFTGLGFGNWRLTIVEQWRIAFPGRGLQLFPPHNLFAQAWADAGLIALLLTLALSFWPVIATVRRIAANRGEKLLSRSSAELLVVFVGVTWVIAHGMLDTTTFLGDNHVLPFFGAIVAVAFSARLGRRQDGPVPSPTVSQAA</sequence>
<reference evidence="8" key="1">
    <citation type="journal article" date="2019" name="Int. J. Syst. Evol. Microbiol.">
        <title>The Global Catalogue of Microorganisms (GCM) 10K type strain sequencing project: providing services to taxonomists for standard genome sequencing and annotation.</title>
        <authorList>
            <consortium name="The Broad Institute Genomics Platform"/>
            <consortium name="The Broad Institute Genome Sequencing Center for Infectious Disease"/>
            <person name="Wu L."/>
            <person name="Ma J."/>
        </authorList>
    </citation>
    <scope>NUCLEOTIDE SEQUENCE [LARGE SCALE GENOMIC DNA]</scope>
    <source>
        <strain evidence="8">JCM 18537</strain>
    </source>
</reference>
<feature type="transmembrane region" description="Helical" evidence="5">
    <location>
        <begin position="18"/>
        <end position="37"/>
    </location>
</feature>
<evidence type="ECO:0000259" key="6">
    <source>
        <dbReference type="Pfam" id="PF04932"/>
    </source>
</evidence>
<evidence type="ECO:0000256" key="4">
    <source>
        <dbReference type="ARBA" id="ARBA00023136"/>
    </source>
</evidence>
<feature type="transmembrane region" description="Helical" evidence="5">
    <location>
        <begin position="113"/>
        <end position="130"/>
    </location>
</feature>
<gene>
    <name evidence="7" type="ORF">GCM10023351_22350</name>
</gene>
<keyword evidence="4 5" id="KW-0472">Membrane</keyword>
<name>A0ABP9AAD6_9MICO</name>
<comment type="caution">
    <text evidence="7">The sequence shown here is derived from an EMBL/GenBank/DDBJ whole genome shotgun (WGS) entry which is preliminary data.</text>
</comment>
<feature type="transmembrane region" description="Helical" evidence="5">
    <location>
        <begin position="142"/>
        <end position="165"/>
    </location>
</feature>
<keyword evidence="3 5" id="KW-1133">Transmembrane helix</keyword>
<feature type="transmembrane region" description="Helical" evidence="5">
    <location>
        <begin position="284"/>
        <end position="304"/>
    </location>
</feature>
<dbReference type="EMBL" id="BAABKO010000004">
    <property type="protein sequence ID" value="GAA4777140.1"/>
    <property type="molecule type" value="Genomic_DNA"/>
</dbReference>
<feature type="transmembrane region" description="Helical" evidence="5">
    <location>
        <begin position="207"/>
        <end position="228"/>
    </location>
</feature>
<dbReference type="Pfam" id="PF04932">
    <property type="entry name" value="Wzy_C"/>
    <property type="match status" value="1"/>
</dbReference>
<feature type="domain" description="O-antigen ligase-related" evidence="6">
    <location>
        <begin position="251"/>
        <end position="384"/>
    </location>
</feature>
<evidence type="ECO:0000313" key="7">
    <source>
        <dbReference type="EMBL" id="GAA4777140.1"/>
    </source>
</evidence>
<evidence type="ECO:0000256" key="3">
    <source>
        <dbReference type="ARBA" id="ARBA00022989"/>
    </source>
</evidence>
<accession>A0ABP9AAD6</accession>
<feature type="transmembrane region" description="Helical" evidence="5">
    <location>
        <begin position="259"/>
        <end position="277"/>
    </location>
</feature>
<dbReference type="InterPro" id="IPR007016">
    <property type="entry name" value="O-antigen_ligase-rel_domated"/>
</dbReference>
<organism evidence="7 8">
    <name type="scientific">Microbacterium gilvum</name>
    <dbReference type="NCBI Taxonomy" id="1336204"/>
    <lineage>
        <taxon>Bacteria</taxon>
        <taxon>Bacillati</taxon>
        <taxon>Actinomycetota</taxon>
        <taxon>Actinomycetes</taxon>
        <taxon>Micrococcales</taxon>
        <taxon>Microbacteriaceae</taxon>
        <taxon>Microbacterium</taxon>
    </lineage>
</organism>
<dbReference type="PANTHER" id="PTHR37422">
    <property type="entry name" value="TEICHURONIC ACID BIOSYNTHESIS PROTEIN TUAE"/>
    <property type="match status" value="1"/>
</dbReference>
<comment type="subcellular location">
    <subcellularLocation>
        <location evidence="1">Membrane</location>
        <topology evidence="1">Multi-pass membrane protein</topology>
    </subcellularLocation>
</comment>
<evidence type="ECO:0000256" key="5">
    <source>
        <dbReference type="SAM" id="Phobius"/>
    </source>
</evidence>
<evidence type="ECO:0000313" key="8">
    <source>
        <dbReference type="Proteomes" id="UP001501645"/>
    </source>
</evidence>
<keyword evidence="8" id="KW-1185">Reference proteome</keyword>
<feature type="transmembrane region" description="Helical" evidence="5">
    <location>
        <begin position="235"/>
        <end position="253"/>
    </location>
</feature>
<evidence type="ECO:0000256" key="2">
    <source>
        <dbReference type="ARBA" id="ARBA00022692"/>
    </source>
</evidence>
<feature type="transmembrane region" description="Helical" evidence="5">
    <location>
        <begin position="442"/>
        <end position="459"/>
    </location>
</feature>
<proteinExistence type="predicted"/>
<keyword evidence="2 5" id="KW-0812">Transmembrane</keyword>
<dbReference type="RefSeq" id="WP_345439168.1">
    <property type="nucleotide sequence ID" value="NZ_BAABKO010000004.1"/>
</dbReference>
<feature type="transmembrane region" description="Helical" evidence="5">
    <location>
        <begin position="43"/>
        <end position="76"/>
    </location>
</feature>
<evidence type="ECO:0000256" key="1">
    <source>
        <dbReference type="ARBA" id="ARBA00004141"/>
    </source>
</evidence>
<feature type="transmembrane region" description="Helical" evidence="5">
    <location>
        <begin position="372"/>
        <end position="393"/>
    </location>
</feature>
<dbReference type="PANTHER" id="PTHR37422:SF23">
    <property type="entry name" value="TEICHURONIC ACID BIOSYNTHESIS PROTEIN TUAE"/>
    <property type="match status" value="1"/>
</dbReference>
<dbReference type="InterPro" id="IPR051533">
    <property type="entry name" value="WaaL-like"/>
</dbReference>
<feature type="transmembrane region" description="Helical" evidence="5">
    <location>
        <begin position="413"/>
        <end position="430"/>
    </location>
</feature>